<protein>
    <submittedName>
        <fullName evidence="1">HAD family phosphatase</fullName>
    </submittedName>
</protein>
<comment type="caution">
    <text evidence="1">The sequence shown here is derived from an EMBL/GenBank/DDBJ whole genome shotgun (WGS) entry which is preliminary data.</text>
</comment>
<dbReference type="EMBL" id="RZTZ01000005">
    <property type="protein sequence ID" value="RVT61488.1"/>
    <property type="molecule type" value="Genomic_DNA"/>
</dbReference>
<dbReference type="SFLD" id="SFLDG01144">
    <property type="entry name" value="C2.B.4:_PGP_Like"/>
    <property type="match status" value="1"/>
</dbReference>
<dbReference type="PANTHER" id="PTHR10000:SF55">
    <property type="entry name" value="5-AMINO-6-(5-PHOSPHO-D-RIBITYLAMINO)URACIL PHOSPHATASE YCSE"/>
    <property type="match status" value="1"/>
</dbReference>
<organism evidence="1 2">
    <name type="scientific">Niallia taxi</name>
    <dbReference type="NCBI Taxonomy" id="2499688"/>
    <lineage>
        <taxon>Bacteria</taxon>
        <taxon>Bacillati</taxon>
        <taxon>Bacillota</taxon>
        <taxon>Bacilli</taxon>
        <taxon>Bacillales</taxon>
        <taxon>Bacillaceae</taxon>
        <taxon>Niallia</taxon>
    </lineage>
</organism>
<dbReference type="GO" id="GO:0000287">
    <property type="term" value="F:magnesium ion binding"/>
    <property type="evidence" value="ECO:0007669"/>
    <property type="project" value="TreeGrafter"/>
</dbReference>
<name>A0A3S2TWN2_9BACI</name>
<dbReference type="SUPFAM" id="SSF56784">
    <property type="entry name" value="HAD-like"/>
    <property type="match status" value="1"/>
</dbReference>
<dbReference type="Gene3D" id="3.30.1240.10">
    <property type="match status" value="1"/>
</dbReference>
<dbReference type="InterPro" id="IPR006379">
    <property type="entry name" value="HAD-SF_hydro_IIB"/>
</dbReference>
<evidence type="ECO:0000313" key="1">
    <source>
        <dbReference type="EMBL" id="RVT61488.1"/>
    </source>
</evidence>
<dbReference type="Pfam" id="PF08282">
    <property type="entry name" value="Hydrolase_3"/>
    <property type="match status" value="1"/>
</dbReference>
<dbReference type="CDD" id="cd07516">
    <property type="entry name" value="HAD_Pase"/>
    <property type="match status" value="1"/>
</dbReference>
<dbReference type="InterPro" id="IPR036412">
    <property type="entry name" value="HAD-like_sf"/>
</dbReference>
<dbReference type="InterPro" id="IPR023214">
    <property type="entry name" value="HAD_sf"/>
</dbReference>
<dbReference type="NCBIfam" id="TIGR01484">
    <property type="entry name" value="HAD-SF-IIB"/>
    <property type="match status" value="1"/>
</dbReference>
<proteinExistence type="predicted"/>
<dbReference type="PANTHER" id="PTHR10000">
    <property type="entry name" value="PHOSPHOSERINE PHOSPHATASE"/>
    <property type="match status" value="1"/>
</dbReference>
<dbReference type="RefSeq" id="WP_127738945.1">
    <property type="nucleotide sequence ID" value="NZ_CAJCKN010000095.1"/>
</dbReference>
<accession>A0A3S2TWN2</accession>
<keyword evidence="2" id="KW-1185">Reference proteome</keyword>
<dbReference type="GO" id="GO:0005829">
    <property type="term" value="C:cytosol"/>
    <property type="evidence" value="ECO:0007669"/>
    <property type="project" value="TreeGrafter"/>
</dbReference>
<dbReference type="SFLD" id="SFLDG01140">
    <property type="entry name" value="C2.B:_Phosphomannomutase_and_P"/>
    <property type="match status" value="1"/>
</dbReference>
<dbReference type="Proteomes" id="UP000288024">
    <property type="component" value="Unassembled WGS sequence"/>
</dbReference>
<reference evidence="1 2" key="1">
    <citation type="submission" date="2019-01" db="EMBL/GenBank/DDBJ databases">
        <title>Bacillus sp. M5HDSG1-1, whole genome shotgun sequence.</title>
        <authorList>
            <person name="Tuo L."/>
        </authorList>
    </citation>
    <scope>NUCLEOTIDE SEQUENCE [LARGE SCALE GENOMIC DNA]</scope>
    <source>
        <strain evidence="1 2">M5HDSG1-1</strain>
    </source>
</reference>
<dbReference type="GO" id="GO:0016791">
    <property type="term" value="F:phosphatase activity"/>
    <property type="evidence" value="ECO:0007669"/>
    <property type="project" value="TreeGrafter"/>
</dbReference>
<dbReference type="Gene3D" id="3.40.50.1000">
    <property type="entry name" value="HAD superfamily/HAD-like"/>
    <property type="match status" value="1"/>
</dbReference>
<dbReference type="NCBIfam" id="TIGR00099">
    <property type="entry name" value="Cof-subfamily"/>
    <property type="match status" value="1"/>
</dbReference>
<evidence type="ECO:0000313" key="2">
    <source>
        <dbReference type="Proteomes" id="UP000288024"/>
    </source>
</evidence>
<dbReference type="AlphaFoldDB" id="A0A3S2TWN2"/>
<sequence length="286" mass="31361">MVKCIAIDMDGTLLTSAQEITAENREAIKLAQESGVEVVIATGRAYEEAGDLLKDAGIITPMICANGAEIRTSAHEVIQTNPLSKDLAKEVAEILHSHQVYYEVYTNKGTYTLDKTMARSLIMDIFTVNGHVKNMDMDEIKKAAEERLQEVNQLDSYAVLFEDDSQIIYKLLAFHFEPVTLNEVREKLKGNSKLAVSASGKENIEITAVEAQKGIALEEFVDARGISLQDTMAIGDNYNDLSMMLKVGRAVAMGNADEEIQRQCHFVTATNEESGVGKAIKLALGV</sequence>
<gene>
    <name evidence="1" type="ORF">EM808_14655</name>
</gene>
<dbReference type="SFLD" id="SFLDS00003">
    <property type="entry name" value="Haloacid_Dehalogenase"/>
    <property type="match status" value="1"/>
</dbReference>
<dbReference type="InterPro" id="IPR000150">
    <property type="entry name" value="Cof"/>
</dbReference>
<dbReference type="GeneID" id="87616620"/>